<dbReference type="PANTHER" id="PTHR11685">
    <property type="entry name" value="RBR FAMILY RING FINGER AND IBR DOMAIN-CONTAINING"/>
    <property type="match status" value="1"/>
</dbReference>
<dbReference type="InterPro" id="IPR054694">
    <property type="entry name" value="Parkin-like_IBR"/>
</dbReference>
<dbReference type="PROSITE" id="PS50089">
    <property type="entry name" value="ZF_RING_2"/>
    <property type="match status" value="1"/>
</dbReference>
<dbReference type="InterPro" id="IPR044066">
    <property type="entry name" value="TRIAD_supradom"/>
</dbReference>
<dbReference type="Proteomes" id="UP000327157">
    <property type="component" value="Chromosome 8"/>
</dbReference>
<keyword evidence="12" id="KW-0862">Zinc</keyword>
<evidence type="ECO:0000313" key="17">
    <source>
        <dbReference type="Proteomes" id="UP000327157"/>
    </source>
</evidence>
<evidence type="ECO:0000313" key="16">
    <source>
        <dbReference type="EMBL" id="KAB2628055.1"/>
    </source>
</evidence>
<evidence type="ECO:0000256" key="3">
    <source>
        <dbReference type="ARBA" id="ARBA00003976"/>
    </source>
</evidence>
<evidence type="ECO:0000256" key="11">
    <source>
        <dbReference type="ARBA" id="ARBA00022786"/>
    </source>
</evidence>
<dbReference type="EMBL" id="SMOL01000148">
    <property type="protein sequence ID" value="KAB2628055.1"/>
    <property type="molecule type" value="Genomic_DNA"/>
</dbReference>
<evidence type="ECO:0000256" key="8">
    <source>
        <dbReference type="ARBA" id="ARBA00022723"/>
    </source>
</evidence>
<dbReference type="InterPro" id="IPR001841">
    <property type="entry name" value="Znf_RING"/>
</dbReference>
<sequence length="461" mass="54050">MDSTHYSNRFLRDDQTASQPLRYTILKQADMSQRQLRDITDICSTLFVSRAAAIILLHGRDWNASKLFDKWFEEEDEVGLMKKTVVQFNARDIITCGICFYEYACECESVSSTFCGHPFCRNCWTGYIRTSIDDGLACLMLKCPEPPCGAAVGPDLIGVLTTREDYERYKHFLLRSYFEGHRKIKWCPAPDCCYAVEYNGNADDDDTGMNGSYDVTCLCSNSLCWNCCEEIHRPVNCRTVGKWILKNKDDSHNVQWILVNTKPCPKCKRPIEKNQGCNTMTCRPPCYFRFCWYCLEPNVMYGCCNRYVYHPVVDSEAESDKKKAKIYLGRYIHYYERWANNRYSKRKAIEDLHKCQLRFIVEAWQQIIESRQVLQWTYAYSYLIPEDERFKVQFFEHLQGYAEFSLERLHKCAERERERESFQEFRLKLIGLTKVTGNYFEKLVRALENGLPEVDNASGIN</sequence>
<evidence type="ECO:0000256" key="1">
    <source>
        <dbReference type="ARBA" id="ARBA00001798"/>
    </source>
</evidence>
<protein>
    <recommendedName>
        <fullName evidence="6">RBR-type E3 ubiquitin transferase</fullName>
        <ecNumber evidence="6">2.3.2.31</ecNumber>
    </recommendedName>
</protein>
<keyword evidence="9" id="KW-0677">Repeat</keyword>
<reference evidence="16 17" key="3">
    <citation type="submission" date="2019-11" db="EMBL/GenBank/DDBJ databases">
        <title>A de novo genome assembly of a pear dwarfing rootstock.</title>
        <authorList>
            <person name="Wang F."/>
            <person name="Wang J."/>
            <person name="Li S."/>
            <person name="Zhang Y."/>
            <person name="Fang M."/>
            <person name="Ma L."/>
            <person name="Zhao Y."/>
            <person name="Jiang S."/>
        </authorList>
    </citation>
    <scope>NUCLEOTIDE SEQUENCE [LARGE SCALE GENOMIC DNA]</scope>
    <source>
        <strain evidence="16">S2</strain>
        <tissue evidence="16">Leaf</tissue>
    </source>
</reference>
<dbReference type="InterPro" id="IPR013083">
    <property type="entry name" value="Znf_RING/FYVE/PHD"/>
</dbReference>
<name>A0A5N5HJN6_9ROSA</name>
<keyword evidence="11" id="KW-0833">Ubl conjugation pathway</keyword>
<dbReference type="InterPro" id="IPR031127">
    <property type="entry name" value="E3_UB_ligase_RBR"/>
</dbReference>
<dbReference type="Pfam" id="PF22605">
    <property type="entry name" value="IBR_2"/>
    <property type="match status" value="1"/>
</dbReference>
<keyword evidence="10 13" id="KW-0863">Zinc-finger</keyword>
<accession>A0A5N5HJN6</accession>
<dbReference type="AlphaFoldDB" id="A0A5N5HJN6"/>
<evidence type="ECO:0000259" key="14">
    <source>
        <dbReference type="PROSITE" id="PS50089"/>
    </source>
</evidence>
<evidence type="ECO:0000256" key="4">
    <source>
        <dbReference type="ARBA" id="ARBA00004906"/>
    </source>
</evidence>
<reference evidence="17" key="2">
    <citation type="submission" date="2019-10" db="EMBL/GenBank/DDBJ databases">
        <title>A de novo genome assembly of a pear dwarfing rootstock.</title>
        <authorList>
            <person name="Wang F."/>
            <person name="Wang J."/>
            <person name="Li S."/>
            <person name="Zhang Y."/>
            <person name="Fang M."/>
            <person name="Ma L."/>
            <person name="Zhao Y."/>
            <person name="Jiang S."/>
        </authorList>
    </citation>
    <scope>NUCLEOTIDE SEQUENCE [LARGE SCALE GENOMIC DNA]</scope>
</reference>
<comment type="catalytic activity">
    <reaction evidence="1">
        <text>[E2 ubiquitin-conjugating enzyme]-S-ubiquitinyl-L-cysteine + [acceptor protein]-L-lysine = [E2 ubiquitin-conjugating enzyme]-L-cysteine + [acceptor protein]-N(6)-ubiquitinyl-L-lysine.</text>
        <dbReference type="EC" id="2.3.2.31"/>
    </reaction>
</comment>
<evidence type="ECO:0000256" key="13">
    <source>
        <dbReference type="PROSITE-ProRule" id="PRU00175"/>
    </source>
</evidence>
<dbReference type="FunFam" id="3.30.40.10:FF:000019">
    <property type="entry name" value="RBR-type E3 ubiquitin transferase"/>
    <property type="match status" value="1"/>
</dbReference>
<comment type="pathway">
    <text evidence="4">Protein modification; protein ubiquitination.</text>
</comment>
<dbReference type="Gene3D" id="3.30.40.10">
    <property type="entry name" value="Zinc/RING finger domain, C3HC4 (zinc finger)"/>
    <property type="match status" value="1"/>
</dbReference>
<evidence type="ECO:0000256" key="5">
    <source>
        <dbReference type="ARBA" id="ARBA00005884"/>
    </source>
</evidence>
<evidence type="ECO:0000256" key="10">
    <source>
        <dbReference type="ARBA" id="ARBA00022771"/>
    </source>
</evidence>
<dbReference type="PROSITE" id="PS51873">
    <property type="entry name" value="TRIAD"/>
    <property type="match status" value="1"/>
</dbReference>
<evidence type="ECO:0000256" key="2">
    <source>
        <dbReference type="ARBA" id="ARBA00001947"/>
    </source>
</evidence>
<dbReference type="Gene3D" id="1.20.120.1750">
    <property type="match status" value="1"/>
</dbReference>
<comment type="similarity">
    <text evidence="5">Belongs to the RBR family. Ariadne subfamily.</text>
</comment>
<dbReference type="UniPathway" id="UPA00143"/>
<evidence type="ECO:0000256" key="12">
    <source>
        <dbReference type="ARBA" id="ARBA00022833"/>
    </source>
</evidence>
<dbReference type="Pfam" id="PF01485">
    <property type="entry name" value="IBR"/>
    <property type="match status" value="1"/>
</dbReference>
<feature type="domain" description="RING-type" evidence="14">
    <location>
        <begin position="96"/>
        <end position="144"/>
    </location>
</feature>
<dbReference type="EC" id="2.3.2.31" evidence="6"/>
<proteinExistence type="inferred from homology"/>
<comment type="cofactor">
    <cofactor evidence="2">
        <name>Zn(2+)</name>
        <dbReference type="ChEBI" id="CHEBI:29105"/>
    </cofactor>
</comment>
<dbReference type="InterPro" id="IPR002867">
    <property type="entry name" value="IBR_dom"/>
</dbReference>
<feature type="domain" description="RING-type" evidence="15">
    <location>
        <begin position="92"/>
        <end position="308"/>
    </location>
</feature>
<evidence type="ECO:0000256" key="7">
    <source>
        <dbReference type="ARBA" id="ARBA00022679"/>
    </source>
</evidence>
<evidence type="ECO:0000256" key="6">
    <source>
        <dbReference type="ARBA" id="ARBA00012251"/>
    </source>
</evidence>
<gene>
    <name evidence="16" type="ORF">D8674_032850</name>
</gene>
<dbReference type="SUPFAM" id="SSF57850">
    <property type="entry name" value="RING/U-box"/>
    <property type="match status" value="3"/>
</dbReference>
<reference evidence="16 17" key="1">
    <citation type="submission" date="2019-09" db="EMBL/GenBank/DDBJ databases">
        <authorList>
            <person name="Ou C."/>
        </authorList>
    </citation>
    <scope>NUCLEOTIDE SEQUENCE [LARGE SCALE GENOMIC DNA]</scope>
    <source>
        <strain evidence="16">S2</strain>
        <tissue evidence="16">Leaf</tissue>
    </source>
</reference>
<evidence type="ECO:0000259" key="15">
    <source>
        <dbReference type="PROSITE" id="PS51873"/>
    </source>
</evidence>
<keyword evidence="17" id="KW-1185">Reference proteome</keyword>
<keyword evidence="7" id="KW-0808">Transferase</keyword>
<keyword evidence="8" id="KW-0479">Metal-binding</keyword>
<dbReference type="SMART" id="SM00647">
    <property type="entry name" value="IBR"/>
    <property type="match status" value="2"/>
</dbReference>
<comment type="caution">
    <text evidence="16">The sequence shown here is derived from an EMBL/GenBank/DDBJ whole genome shotgun (WGS) entry which is preliminary data.</text>
</comment>
<organism evidence="16 17">
    <name type="scientific">Pyrus ussuriensis x Pyrus communis</name>
    <dbReference type="NCBI Taxonomy" id="2448454"/>
    <lineage>
        <taxon>Eukaryota</taxon>
        <taxon>Viridiplantae</taxon>
        <taxon>Streptophyta</taxon>
        <taxon>Embryophyta</taxon>
        <taxon>Tracheophyta</taxon>
        <taxon>Spermatophyta</taxon>
        <taxon>Magnoliopsida</taxon>
        <taxon>eudicotyledons</taxon>
        <taxon>Gunneridae</taxon>
        <taxon>Pentapetalae</taxon>
        <taxon>rosids</taxon>
        <taxon>fabids</taxon>
        <taxon>Rosales</taxon>
        <taxon>Rosaceae</taxon>
        <taxon>Amygdaloideae</taxon>
        <taxon>Maleae</taxon>
        <taxon>Pyrus</taxon>
    </lineage>
</organism>
<evidence type="ECO:0000256" key="9">
    <source>
        <dbReference type="ARBA" id="ARBA00022737"/>
    </source>
</evidence>
<dbReference type="GO" id="GO:0061630">
    <property type="term" value="F:ubiquitin protein ligase activity"/>
    <property type="evidence" value="ECO:0007669"/>
    <property type="project" value="UniProtKB-EC"/>
</dbReference>
<dbReference type="OrthoDB" id="10009520at2759"/>
<comment type="function">
    <text evidence="3">Might act as an E3 ubiquitin-protein ligase, or as part of E3 complex, which accepts ubiquitin from specific E2 ubiquitin-conjugating enzymes and then transfers it to substrates.</text>
</comment>
<dbReference type="GO" id="GO:0016567">
    <property type="term" value="P:protein ubiquitination"/>
    <property type="evidence" value="ECO:0007669"/>
    <property type="project" value="UniProtKB-UniPathway"/>
</dbReference>
<dbReference type="GO" id="GO:0008270">
    <property type="term" value="F:zinc ion binding"/>
    <property type="evidence" value="ECO:0007669"/>
    <property type="project" value="UniProtKB-KW"/>
</dbReference>